<dbReference type="PANTHER" id="PTHR43591">
    <property type="entry name" value="METHYLTRANSFERASE"/>
    <property type="match status" value="1"/>
</dbReference>
<evidence type="ECO:0000313" key="4">
    <source>
        <dbReference type="Proteomes" id="UP000050424"/>
    </source>
</evidence>
<dbReference type="OrthoDB" id="2013972at2759"/>
<feature type="compositionally biased region" description="Polar residues" evidence="2">
    <location>
        <begin position="39"/>
        <end position="50"/>
    </location>
</feature>
<evidence type="ECO:0000256" key="2">
    <source>
        <dbReference type="SAM" id="MobiDB-lite"/>
    </source>
</evidence>
<evidence type="ECO:0000313" key="3">
    <source>
        <dbReference type="EMBL" id="KPM39850.1"/>
    </source>
</evidence>
<dbReference type="Pfam" id="PF13489">
    <property type="entry name" value="Methyltransf_23"/>
    <property type="match status" value="1"/>
</dbReference>
<dbReference type="PANTHER" id="PTHR43591:SF31">
    <property type="entry name" value="LAEA-LIKE, PUTATIVE (AFU_ORTHOLOGUE AFUA_8G01930)-RELATED"/>
    <property type="match status" value="1"/>
</dbReference>
<evidence type="ECO:0000256" key="1">
    <source>
        <dbReference type="ARBA" id="ARBA00038158"/>
    </source>
</evidence>
<dbReference type="Gene3D" id="3.40.50.150">
    <property type="entry name" value="Vaccinia Virus protein VP39"/>
    <property type="match status" value="1"/>
</dbReference>
<gene>
    <name evidence="3" type="ORF">AK830_g6740</name>
</gene>
<keyword evidence="4" id="KW-1185">Reference proteome</keyword>
<comment type="caution">
    <text evidence="3">The sequence shown here is derived from an EMBL/GenBank/DDBJ whole genome shotgun (WGS) entry which is preliminary data.</text>
</comment>
<sequence length="372" mass="41593">MPDSSCPTTKIGSSFFSYSACDLDIGLLEMAAEPEEQAPGTSSPPTQVQGTPLAVDDNAVFREDDDADSTVGLDNVSDTASLSSSILAYRQDNGRTYHAYKDGMYVLPNDEAENERLDLQHNLLLMTFDGKLHCAPVDRPLTRVLDAGCGTGIWSIDFADEHPGCQVTGIDLSPIQPPFVPPNVSFYVDDLEDDWTFSSKFDFIFSRFMTGSIRNWPSYLEPGGTLELLDIIYPIESDDGTLKESHPARKWSVLLQEGFSAGGHSLNTALYYKDWLKDAGFVDVVEVKEKWPINTWARDPKYKQIGMWAYENGIQALEPLSLAIFTRPRSQGGLGWNFEDLQILLAEVRKDFKNLGIHMYWPVYSVYAKKPE</sequence>
<organism evidence="3 4">
    <name type="scientific">Neonectria ditissima</name>
    <dbReference type="NCBI Taxonomy" id="78410"/>
    <lineage>
        <taxon>Eukaryota</taxon>
        <taxon>Fungi</taxon>
        <taxon>Dikarya</taxon>
        <taxon>Ascomycota</taxon>
        <taxon>Pezizomycotina</taxon>
        <taxon>Sordariomycetes</taxon>
        <taxon>Hypocreomycetidae</taxon>
        <taxon>Hypocreales</taxon>
        <taxon>Nectriaceae</taxon>
        <taxon>Neonectria</taxon>
    </lineage>
</organism>
<dbReference type="STRING" id="78410.A0A0P7B1A7"/>
<dbReference type="GO" id="GO:0008168">
    <property type="term" value="F:methyltransferase activity"/>
    <property type="evidence" value="ECO:0007669"/>
    <property type="project" value="TreeGrafter"/>
</dbReference>
<dbReference type="Proteomes" id="UP000050424">
    <property type="component" value="Unassembled WGS sequence"/>
</dbReference>
<reference evidence="3 4" key="1">
    <citation type="submission" date="2015-09" db="EMBL/GenBank/DDBJ databases">
        <title>Draft genome of a European isolate of the apple canker pathogen Neonectria ditissima.</title>
        <authorList>
            <person name="Gomez-Cortecero A."/>
            <person name="Harrison R.J."/>
            <person name="Armitage A.D."/>
        </authorList>
    </citation>
    <scope>NUCLEOTIDE SEQUENCE [LARGE SCALE GENOMIC DNA]</scope>
    <source>
        <strain evidence="3 4">R09/05</strain>
    </source>
</reference>
<dbReference type="AlphaFoldDB" id="A0A0P7B1A7"/>
<comment type="similarity">
    <text evidence="1">Belongs to the methyltransferase superfamily. LaeA methyltransferase family.</text>
</comment>
<evidence type="ECO:0008006" key="5">
    <source>
        <dbReference type="Google" id="ProtNLM"/>
    </source>
</evidence>
<name>A0A0P7B1A7_9HYPO</name>
<accession>A0A0P7B1A7</accession>
<proteinExistence type="inferred from homology"/>
<dbReference type="SUPFAM" id="SSF53335">
    <property type="entry name" value="S-adenosyl-L-methionine-dependent methyltransferases"/>
    <property type="match status" value="1"/>
</dbReference>
<dbReference type="EMBL" id="LKCW01000097">
    <property type="protein sequence ID" value="KPM39850.1"/>
    <property type="molecule type" value="Genomic_DNA"/>
</dbReference>
<feature type="region of interest" description="Disordered" evidence="2">
    <location>
        <begin position="31"/>
        <end position="51"/>
    </location>
</feature>
<dbReference type="CDD" id="cd02440">
    <property type="entry name" value="AdoMet_MTases"/>
    <property type="match status" value="1"/>
</dbReference>
<protein>
    <recommendedName>
        <fullName evidence="5">Methyltransferase domain-containing protein</fullName>
    </recommendedName>
</protein>
<dbReference type="InterPro" id="IPR029063">
    <property type="entry name" value="SAM-dependent_MTases_sf"/>
</dbReference>